<proteinExistence type="predicted"/>
<name>A0A9P4JWT4_9PLEO</name>
<comment type="caution">
    <text evidence="2">The sequence shown here is derived from an EMBL/GenBank/DDBJ whole genome shotgun (WGS) entry which is preliminary data.</text>
</comment>
<dbReference type="EMBL" id="ML986804">
    <property type="protein sequence ID" value="KAF2257956.1"/>
    <property type="molecule type" value="Genomic_DNA"/>
</dbReference>
<evidence type="ECO:0000256" key="1">
    <source>
        <dbReference type="SAM" id="MobiDB-lite"/>
    </source>
</evidence>
<dbReference type="CDD" id="cd00082">
    <property type="entry name" value="HisKA"/>
    <property type="match status" value="1"/>
</dbReference>
<dbReference type="Gene3D" id="1.10.287.130">
    <property type="match status" value="1"/>
</dbReference>
<accession>A0A9P4JWT4</accession>
<dbReference type="InterPro" id="IPR003661">
    <property type="entry name" value="HisK_dim/P_dom"/>
</dbReference>
<sequence length="231" mass="26189">MAADWRFEHPLMSKLADLEATRVRNYELERSRAKKRAAFVRFADIRTAEIVNRSREKRRSQRQRMSDIVANSQSRVEGLREDNDFLGDAIANLNHQKLISASPIRAVIRPCGQQPSRKYLVVASSQVYNVFDDVYSLFIDMSLQAKEIFLKGVTHQLRTPIHGELGSVNLLTEELKAHNLLNAASMENAPGNPSPFNPLSFLNIIKAAGLELMSTVNNMLKLNRWTEIGEL</sequence>
<evidence type="ECO:0000313" key="3">
    <source>
        <dbReference type="Proteomes" id="UP000800093"/>
    </source>
</evidence>
<dbReference type="AlphaFoldDB" id="A0A9P4JWT4"/>
<dbReference type="Proteomes" id="UP000800093">
    <property type="component" value="Unassembled WGS sequence"/>
</dbReference>
<organism evidence="2 3">
    <name type="scientific">Lojkania enalia</name>
    <dbReference type="NCBI Taxonomy" id="147567"/>
    <lineage>
        <taxon>Eukaryota</taxon>
        <taxon>Fungi</taxon>
        <taxon>Dikarya</taxon>
        <taxon>Ascomycota</taxon>
        <taxon>Pezizomycotina</taxon>
        <taxon>Dothideomycetes</taxon>
        <taxon>Pleosporomycetidae</taxon>
        <taxon>Pleosporales</taxon>
        <taxon>Pleosporales incertae sedis</taxon>
        <taxon>Lojkania</taxon>
    </lineage>
</organism>
<dbReference type="SUPFAM" id="SSF47384">
    <property type="entry name" value="Homodimeric domain of signal transducing histidine kinase"/>
    <property type="match status" value="1"/>
</dbReference>
<evidence type="ECO:0000313" key="2">
    <source>
        <dbReference type="EMBL" id="KAF2257956.1"/>
    </source>
</evidence>
<dbReference type="InterPro" id="IPR036097">
    <property type="entry name" value="HisK_dim/P_sf"/>
</dbReference>
<protein>
    <submittedName>
        <fullName evidence="2">Uncharacterized protein</fullName>
    </submittedName>
</protein>
<dbReference type="OrthoDB" id="21225at2759"/>
<gene>
    <name evidence="2" type="ORF">CC78DRAFT_587701</name>
</gene>
<feature type="region of interest" description="Disordered" evidence="1">
    <location>
        <begin position="53"/>
        <end position="75"/>
    </location>
</feature>
<keyword evidence="3" id="KW-1185">Reference proteome</keyword>
<dbReference type="GO" id="GO:0000155">
    <property type="term" value="F:phosphorelay sensor kinase activity"/>
    <property type="evidence" value="ECO:0007669"/>
    <property type="project" value="InterPro"/>
</dbReference>
<reference evidence="3" key="1">
    <citation type="journal article" date="2020" name="Stud. Mycol.">
        <title>101 Dothideomycetes genomes: A test case for predicting lifestyles and emergence of pathogens.</title>
        <authorList>
            <person name="Haridas S."/>
            <person name="Albert R."/>
            <person name="Binder M."/>
            <person name="Bloem J."/>
            <person name="LaButti K."/>
            <person name="Salamov A."/>
            <person name="Andreopoulos B."/>
            <person name="Baker S."/>
            <person name="Barry K."/>
            <person name="Bills G."/>
            <person name="Bluhm B."/>
            <person name="Cannon C."/>
            <person name="Castanera R."/>
            <person name="Culley D."/>
            <person name="Daum C."/>
            <person name="Ezra D."/>
            <person name="Gonzalez J."/>
            <person name="Henrissat B."/>
            <person name="Kuo A."/>
            <person name="Liang C."/>
            <person name="Lipzen A."/>
            <person name="Lutzoni F."/>
            <person name="Magnuson J."/>
            <person name="Mondo S."/>
            <person name="Nolan M."/>
            <person name="Ohm R."/>
            <person name="Pangilinan J."/>
            <person name="Park H.-J."/>
            <person name="Ramirez L."/>
            <person name="Alfaro M."/>
            <person name="Sun H."/>
            <person name="Tritt A."/>
            <person name="Yoshinaga Y."/>
            <person name="Zwiers L.-H."/>
            <person name="Turgeon B."/>
            <person name="Goodwin S."/>
            <person name="Spatafora J."/>
            <person name="Crous P."/>
            <person name="Grigoriev I."/>
        </authorList>
    </citation>
    <scope>NUCLEOTIDE SEQUENCE [LARGE SCALE GENOMIC DNA]</scope>
    <source>
        <strain evidence="3">CBS 304.66</strain>
    </source>
</reference>